<accession>A0A1C5H269</accession>
<protein>
    <submittedName>
        <fullName evidence="2">Uncharacterized protein</fullName>
    </submittedName>
</protein>
<keyword evidence="3" id="KW-1185">Reference proteome</keyword>
<gene>
    <name evidence="2" type="ORF">GA0070613_0724</name>
</gene>
<reference evidence="3" key="1">
    <citation type="submission" date="2016-06" db="EMBL/GenBank/DDBJ databases">
        <authorList>
            <person name="Varghese N."/>
            <person name="Submissions Spin"/>
        </authorList>
    </citation>
    <scope>NUCLEOTIDE SEQUENCE [LARGE SCALE GENOMIC DNA]</scope>
    <source>
        <strain evidence="3">DSM 43819</strain>
    </source>
</reference>
<feature type="region of interest" description="Disordered" evidence="1">
    <location>
        <begin position="255"/>
        <end position="375"/>
    </location>
</feature>
<proteinExistence type="predicted"/>
<dbReference type="EMBL" id="LT607754">
    <property type="protein sequence ID" value="SCG40110.1"/>
    <property type="molecule type" value="Genomic_DNA"/>
</dbReference>
<evidence type="ECO:0000256" key="1">
    <source>
        <dbReference type="SAM" id="MobiDB-lite"/>
    </source>
</evidence>
<organism evidence="2 3">
    <name type="scientific">Micromonospora inositola</name>
    <dbReference type="NCBI Taxonomy" id="47865"/>
    <lineage>
        <taxon>Bacteria</taxon>
        <taxon>Bacillati</taxon>
        <taxon>Actinomycetota</taxon>
        <taxon>Actinomycetes</taxon>
        <taxon>Micromonosporales</taxon>
        <taxon>Micromonosporaceae</taxon>
        <taxon>Micromonospora</taxon>
    </lineage>
</organism>
<evidence type="ECO:0000313" key="2">
    <source>
        <dbReference type="EMBL" id="SCG40110.1"/>
    </source>
</evidence>
<sequence length="470" mass="48285">MKGGAGMTHVDSTGAGWRARWARRENARRRRAHEDAVEAWCLRGVRLQRLRAAAEDRPTIRPAVPVDLADDETVVAVQPSTGLVTVPRHADLPLPDLSAIAVAHPESAPRLPEGGRVTDAGTAVVTDRRIVLVSRKRTHEWPYAELSGFTHHPAVPATLLHGPTGALVAGLRVPRGAAARFRLRLTLAYADATGQRDAVLARLDQAVAANRRSQPAAPILVSATQAPGNARLTRRAVAAAAAALVALVALAATADSDPTGRPPTALPTGGGVVVPATATPGADTGIGPEASSAPADVPGGPAPRPEPAGIAAGGPMPPPADRRVQLPSDLATGQAPQTGHVPTPGPVDPSRTPSPTPAPTTTSPTPTPTSSDRCGAPENPFGYTYCGGSLILEPAVDVCRYFVCVDGFWAGQGYLVRCGDGTVGMVGGRYGTCPDRKGRKQPVYGPAPHGGRAAAAPASVVLVPAPRDLL</sequence>
<dbReference type="Proteomes" id="UP000198221">
    <property type="component" value="Chromosome I"/>
</dbReference>
<feature type="compositionally biased region" description="Low complexity" evidence="1">
    <location>
        <begin position="359"/>
        <end position="371"/>
    </location>
</feature>
<dbReference type="AlphaFoldDB" id="A0A1C5H269"/>
<feature type="compositionally biased region" description="Pro residues" evidence="1">
    <location>
        <begin position="343"/>
        <end position="358"/>
    </location>
</feature>
<name>A0A1C5H269_9ACTN</name>
<evidence type="ECO:0000313" key="3">
    <source>
        <dbReference type="Proteomes" id="UP000198221"/>
    </source>
</evidence>